<dbReference type="CDD" id="cd00739">
    <property type="entry name" value="DHPS"/>
    <property type="match status" value="1"/>
</dbReference>
<gene>
    <name evidence="12" type="primary">folP</name>
    <name evidence="12" type="ORF">DP116_17670</name>
</gene>
<evidence type="ECO:0000256" key="9">
    <source>
        <dbReference type="ARBA" id="ARBA00022909"/>
    </source>
</evidence>
<evidence type="ECO:0000259" key="11">
    <source>
        <dbReference type="PROSITE" id="PS50972"/>
    </source>
</evidence>
<evidence type="ECO:0000256" key="2">
    <source>
        <dbReference type="ARBA" id="ARBA00001946"/>
    </source>
</evidence>
<keyword evidence="7 10" id="KW-0479">Metal-binding</keyword>
<dbReference type="NCBIfam" id="TIGR01496">
    <property type="entry name" value="DHPS"/>
    <property type="match status" value="1"/>
</dbReference>
<evidence type="ECO:0000256" key="7">
    <source>
        <dbReference type="ARBA" id="ARBA00022723"/>
    </source>
</evidence>
<name>A0ABX1P9Q9_9CYAN</name>
<evidence type="ECO:0000256" key="1">
    <source>
        <dbReference type="ARBA" id="ARBA00000012"/>
    </source>
</evidence>
<dbReference type="EC" id="2.5.1.15" evidence="5 10"/>
<keyword evidence="9 10" id="KW-0289">Folate biosynthesis</keyword>
<dbReference type="PROSITE" id="PS50972">
    <property type="entry name" value="PTERIN_BINDING"/>
    <property type="match status" value="1"/>
</dbReference>
<evidence type="ECO:0000256" key="4">
    <source>
        <dbReference type="ARBA" id="ARBA00009503"/>
    </source>
</evidence>
<dbReference type="InterPro" id="IPR011005">
    <property type="entry name" value="Dihydropteroate_synth-like_sf"/>
</dbReference>
<keyword evidence="8 10" id="KW-0460">Magnesium</keyword>
<evidence type="ECO:0000256" key="3">
    <source>
        <dbReference type="ARBA" id="ARBA00004763"/>
    </source>
</evidence>
<dbReference type="EMBL" id="QMEB01000142">
    <property type="protein sequence ID" value="NMG21177.1"/>
    <property type="molecule type" value="Genomic_DNA"/>
</dbReference>
<dbReference type="PANTHER" id="PTHR20941">
    <property type="entry name" value="FOLATE SYNTHESIS PROTEINS"/>
    <property type="match status" value="1"/>
</dbReference>
<keyword evidence="6 10" id="KW-0808">Transferase</keyword>
<reference evidence="12 13" key="1">
    <citation type="submission" date="2018-06" db="EMBL/GenBank/DDBJ databases">
        <title>Comparative genomics of Brasilonema spp. strains.</title>
        <authorList>
            <person name="Alvarenga D.O."/>
            <person name="Fiore M.F."/>
            <person name="Varani A.M."/>
        </authorList>
    </citation>
    <scope>NUCLEOTIDE SEQUENCE [LARGE SCALE GENOMIC DNA]</scope>
    <source>
        <strain evidence="12 13">SPC951</strain>
    </source>
</reference>
<dbReference type="Gene3D" id="3.20.20.20">
    <property type="entry name" value="Dihydropteroate synthase-like"/>
    <property type="match status" value="1"/>
</dbReference>
<protein>
    <recommendedName>
        <fullName evidence="5 10">Dihydropteroate synthase</fullName>
        <shortName evidence="10">DHPS</shortName>
        <ecNumber evidence="5 10">2.5.1.15</ecNumber>
    </recommendedName>
    <alternativeName>
        <fullName evidence="10">Dihydropteroate pyrophosphorylase</fullName>
    </alternativeName>
</protein>
<dbReference type="GO" id="GO:0004156">
    <property type="term" value="F:dihydropteroate synthase activity"/>
    <property type="evidence" value="ECO:0007669"/>
    <property type="project" value="UniProtKB-EC"/>
</dbReference>
<dbReference type="PANTHER" id="PTHR20941:SF1">
    <property type="entry name" value="FOLIC ACID SYNTHESIS PROTEIN FOL1"/>
    <property type="match status" value="1"/>
</dbReference>
<feature type="domain" description="Pterin-binding" evidence="11">
    <location>
        <begin position="18"/>
        <end position="272"/>
    </location>
</feature>
<evidence type="ECO:0000256" key="8">
    <source>
        <dbReference type="ARBA" id="ARBA00022842"/>
    </source>
</evidence>
<dbReference type="InterPro" id="IPR006390">
    <property type="entry name" value="DHP_synth_dom"/>
</dbReference>
<dbReference type="Pfam" id="PF00809">
    <property type="entry name" value="Pterin_bind"/>
    <property type="match status" value="1"/>
</dbReference>
<comment type="caution">
    <text evidence="12">The sequence shown here is derived from an EMBL/GenBank/DDBJ whole genome shotgun (WGS) entry which is preliminary data.</text>
</comment>
<comment type="function">
    <text evidence="10">Catalyzes the condensation of para-aminobenzoate (pABA) with 6-hydroxymethyl-7,8-dihydropterin diphosphate (DHPt-PP) to form 7,8-dihydropteroate (H2Pte), the immediate precursor of folate derivatives.</text>
</comment>
<dbReference type="InterPro" id="IPR000489">
    <property type="entry name" value="Pterin-binding_dom"/>
</dbReference>
<evidence type="ECO:0000313" key="12">
    <source>
        <dbReference type="EMBL" id="NMG21177.1"/>
    </source>
</evidence>
<evidence type="ECO:0000313" key="13">
    <source>
        <dbReference type="Proteomes" id="UP000718564"/>
    </source>
</evidence>
<sequence length="288" mass="31173">MTANLIIRERCFEWGQRTYLMGILNVTPDSFSDGGEFNTVAAALAQAQAMVAAGADIIDVGGQSTRPGAEQITLAEELDRVLPVLHVLRKEIPVPISVDTTTAAVAKAAVEAGADIVNDISGATLDPEMLPTVARMNVPIILMHIRGNPQTMQQFTDYQDLMGEIYSFLAKQIAAATGVGIDERKIIIDPGIGFAKNYEQNLEILRHLPQLRQLKCPILVGASRKSFIGRILNQPDPKARVWGTAAACCAAIFNGADILRVHDVQQMRDVSLVADAIFRQSSQVLPSD</sequence>
<evidence type="ECO:0000256" key="5">
    <source>
        <dbReference type="ARBA" id="ARBA00012458"/>
    </source>
</evidence>
<organism evidence="12 13">
    <name type="scientific">Brasilonema bromeliae SPC951</name>
    <dbReference type="NCBI Taxonomy" id="385972"/>
    <lineage>
        <taxon>Bacteria</taxon>
        <taxon>Bacillati</taxon>
        <taxon>Cyanobacteriota</taxon>
        <taxon>Cyanophyceae</taxon>
        <taxon>Nostocales</taxon>
        <taxon>Scytonemataceae</taxon>
        <taxon>Brasilonema</taxon>
        <taxon>Bromeliae group (in: Brasilonema)</taxon>
    </lineage>
</organism>
<evidence type="ECO:0000256" key="10">
    <source>
        <dbReference type="RuleBase" id="RU361205"/>
    </source>
</evidence>
<dbReference type="SUPFAM" id="SSF51717">
    <property type="entry name" value="Dihydropteroate synthetase-like"/>
    <property type="match status" value="1"/>
</dbReference>
<comment type="catalytic activity">
    <reaction evidence="1">
        <text>(7,8-dihydropterin-6-yl)methyl diphosphate + 4-aminobenzoate = 7,8-dihydropteroate + diphosphate</text>
        <dbReference type="Rhea" id="RHEA:19949"/>
        <dbReference type="ChEBI" id="CHEBI:17836"/>
        <dbReference type="ChEBI" id="CHEBI:17839"/>
        <dbReference type="ChEBI" id="CHEBI:33019"/>
        <dbReference type="ChEBI" id="CHEBI:72950"/>
        <dbReference type="EC" id="2.5.1.15"/>
    </reaction>
</comment>
<comment type="similarity">
    <text evidence="4 10">Belongs to the DHPS family.</text>
</comment>
<evidence type="ECO:0000256" key="6">
    <source>
        <dbReference type="ARBA" id="ARBA00022679"/>
    </source>
</evidence>
<keyword evidence="13" id="KW-1185">Reference proteome</keyword>
<proteinExistence type="inferred from homology"/>
<dbReference type="InterPro" id="IPR045031">
    <property type="entry name" value="DHP_synth-like"/>
</dbReference>
<comment type="pathway">
    <text evidence="3 10">Cofactor biosynthesis; tetrahydrofolate biosynthesis; 7,8-dihydrofolate from 2-amino-4-hydroxy-6-hydroxymethyl-7,8-dihydropteridine diphosphate and 4-aminobenzoate: step 1/2.</text>
</comment>
<accession>A0ABX1P9Q9</accession>
<dbReference type="PROSITE" id="PS00792">
    <property type="entry name" value="DHPS_1"/>
    <property type="match status" value="1"/>
</dbReference>
<dbReference type="Proteomes" id="UP000718564">
    <property type="component" value="Unassembled WGS sequence"/>
</dbReference>
<dbReference type="PROSITE" id="PS00793">
    <property type="entry name" value="DHPS_2"/>
    <property type="match status" value="1"/>
</dbReference>
<dbReference type="RefSeq" id="WP_169156420.1">
    <property type="nucleotide sequence ID" value="NZ_CAWPJE010000135.1"/>
</dbReference>
<comment type="cofactor">
    <cofactor evidence="2 10">
        <name>Mg(2+)</name>
        <dbReference type="ChEBI" id="CHEBI:18420"/>
    </cofactor>
</comment>